<evidence type="ECO:0000256" key="1">
    <source>
        <dbReference type="ARBA" id="ARBA00022491"/>
    </source>
</evidence>
<dbReference type="InterPro" id="IPR036271">
    <property type="entry name" value="Tet_transcr_reg_TetR-rel_C_sf"/>
</dbReference>
<dbReference type="InterPro" id="IPR050624">
    <property type="entry name" value="HTH-type_Tx_Regulator"/>
</dbReference>
<sequence length="205" mass="23173">MNSFEVLIVGARGRKKGSDGERSRKLMLQIAAEEFAQNGFYHTKVGTIVSRAGVSQPAFYLYFSSKEAIYQELIDQFNIKLEELVGNSRLDSDIEPSSLSERIEVGLRAIFTFFEKNQYITKIAFIHSDQAYKIKEGLTAKIEGNLRVEQEYGYFRADIDLSIAAEIVISSIERLTITQLWTGKSTAEDITKDMVQIILNGIVKK</sequence>
<accession>A0A7C8GRL5</accession>
<dbReference type="SUPFAM" id="SSF46689">
    <property type="entry name" value="Homeodomain-like"/>
    <property type="match status" value="1"/>
</dbReference>
<dbReference type="GO" id="GO:0003677">
    <property type="term" value="F:DNA binding"/>
    <property type="evidence" value="ECO:0007669"/>
    <property type="project" value="UniProtKB-UniRule"/>
</dbReference>
<keyword evidence="6" id="KW-1185">Reference proteome</keyword>
<dbReference type="Pfam" id="PF00440">
    <property type="entry name" value="TetR_N"/>
    <property type="match status" value="1"/>
</dbReference>
<feature type="domain" description="HTH tetR-type" evidence="4">
    <location>
        <begin position="21"/>
        <end position="81"/>
    </location>
</feature>
<dbReference type="PRINTS" id="PR00455">
    <property type="entry name" value="HTHTETR"/>
</dbReference>
<protein>
    <submittedName>
        <fullName evidence="5">TetR/AcrR family transcriptional regulator</fullName>
    </submittedName>
</protein>
<dbReference type="InterPro" id="IPR001647">
    <property type="entry name" value="HTH_TetR"/>
</dbReference>
<dbReference type="PANTHER" id="PTHR43479">
    <property type="entry name" value="ACREF/ENVCD OPERON REPRESSOR-RELATED"/>
    <property type="match status" value="1"/>
</dbReference>
<dbReference type="PROSITE" id="PS50977">
    <property type="entry name" value="HTH_TETR_2"/>
    <property type="match status" value="1"/>
</dbReference>
<feature type="DNA-binding region" description="H-T-H motif" evidence="3">
    <location>
        <begin position="44"/>
        <end position="63"/>
    </location>
</feature>
<evidence type="ECO:0000313" key="5">
    <source>
        <dbReference type="EMBL" id="KAB8129173.1"/>
    </source>
</evidence>
<proteinExistence type="predicted"/>
<dbReference type="AlphaFoldDB" id="A0A7C8GRL5"/>
<comment type="caution">
    <text evidence="5">The sequence shown here is derived from an EMBL/GenBank/DDBJ whole genome shotgun (WGS) entry which is preliminary data.</text>
</comment>
<name>A0A7C8GRL5_9BACI</name>
<keyword evidence="2 3" id="KW-0238">DNA-binding</keyword>
<gene>
    <name evidence="5" type="ORF">F9U64_15415</name>
</gene>
<dbReference type="SUPFAM" id="SSF48498">
    <property type="entry name" value="Tetracyclin repressor-like, C-terminal domain"/>
    <property type="match status" value="1"/>
</dbReference>
<dbReference type="OrthoDB" id="9812484at2"/>
<dbReference type="InterPro" id="IPR009057">
    <property type="entry name" value="Homeodomain-like_sf"/>
</dbReference>
<evidence type="ECO:0000259" key="4">
    <source>
        <dbReference type="PROSITE" id="PS50977"/>
    </source>
</evidence>
<evidence type="ECO:0000256" key="2">
    <source>
        <dbReference type="ARBA" id="ARBA00023125"/>
    </source>
</evidence>
<evidence type="ECO:0000313" key="6">
    <source>
        <dbReference type="Proteomes" id="UP000480246"/>
    </source>
</evidence>
<keyword evidence="1" id="KW-0678">Repressor</keyword>
<reference evidence="5 6" key="1">
    <citation type="submission" date="2019-10" db="EMBL/GenBank/DDBJ databases">
        <title>Gracilibacillus sp. nov. isolated from rice seeds.</title>
        <authorList>
            <person name="He S."/>
        </authorList>
    </citation>
    <scope>NUCLEOTIDE SEQUENCE [LARGE SCALE GENOMIC DNA]</scope>
    <source>
        <strain evidence="5 6">TD8</strain>
    </source>
</reference>
<evidence type="ECO:0000256" key="3">
    <source>
        <dbReference type="PROSITE-ProRule" id="PRU00335"/>
    </source>
</evidence>
<dbReference type="Gene3D" id="1.10.357.10">
    <property type="entry name" value="Tetracycline Repressor, domain 2"/>
    <property type="match status" value="1"/>
</dbReference>
<dbReference type="PANTHER" id="PTHR43479:SF8">
    <property type="entry name" value="TRANSCRIPTIONAL REGULATOR, TETR FAMILY"/>
    <property type="match status" value="1"/>
</dbReference>
<dbReference type="EMBL" id="WEID01000077">
    <property type="protein sequence ID" value="KAB8129173.1"/>
    <property type="molecule type" value="Genomic_DNA"/>
</dbReference>
<dbReference type="Proteomes" id="UP000480246">
    <property type="component" value="Unassembled WGS sequence"/>
</dbReference>
<dbReference type="Gene3D" id="1.10.10.60">
    <property type="entry name" value="Homeodomain-like"/>
    <property type="match status" value="1"/>
</dbReference>
<organism evidence="5 6">
    <name type="scientific">Gracilibacillus oryzae</name>
    <dbReference type="NCBI Taxonomy" id="1672701"/>
    <lineage>
        <taxon>Bacteria</taxon>
        <taxon>Bacillati</taxon>
        <taxon>Bacillota</taxon>
        <taxon>Bacilli</taxon>
        <taxon>Bacillales</taxon>
        <taxon>Bacillaceae</taxon>
        <taxon>Gracilibacillus</taxon>
    </lineage>
</organism>